<feature type="compositionally biased region" description="Low complexity" evidence="1">
    <location>
        <begin position="1"/>
        <end position="22"/>
    </location>
</feature>
<proteinExistence type="predicted"/>
<feature type="region of interest" description="Disordered" evidence="1">
    <location>
        <begin position="588"/>
        <end position="612"/>
    </location>
</feature>
<feature type="compositionally biased region" description="Pro residues" evidence="1">
    <location>
        <begin position="489"/>
        <end position="504"/>
    </location>
</feature>
<protein>
    <submittedName>
        <fullName evidence="3">Uncharacterized protein</fullName>
    </submittedName>
</protein>
<keyword evidence="2" id="KW-0472">Membrane</keyword>
<accession>A0A8X6QGC3</accession>
<feature type="compositionally biased region" description="Polar residues" evidence="1">
    <location>
        <begin position="388"/>
        <end position="414"/>
    </location>
</feature>
<evidence type="ECO:0000313" key="4">
    <source>
        <dbReference type="Proteomes" id="UP000887013"/>
    </source>
</evidence>
<feature type="compositionally biased region" description="Basic residues" evidence="1">
    <location>
        <begin position="590"/>
        <end position="600"/>
    </location>
</feature>
<feature type="compositionally biased region" description="Polar residues" evidence="1">
    <location>
        <begin position="527"/>
        <end position="543"/>
    </location>
</feature>
<dbReference type="EMBL" id="BMAW01030690">
    <property type="protein sequence ID" value="GFU17633.1"/>
    <property type="molecule type" value="Genomic_DNA"/>
</dbReference>
<feature type="transmembrane region" description="Helical" evidence="2">
    <location>
        <begin position="54"/>
        <end position="76"/>
    </location>
</feature>
<dbReference type="AlphaFoldDB" id="A0A8X6QGC3"/>
<evidence type="ECO:0000256" key="1">
    <source>
        <dbReference type="SAM" id="MobiDB-lite"/>
    </source>
</evidence>
<sequence>MRNSRSRGPPSTLSGSSSSGRGLVAGSYIGRVPPPSTFASGDRDKETSKNRTKIILILGIALPVLACIIGVAAWAVTTDVLRISPRPHDNPYNRYGHQGKTRIDNLQPRNDQEFDIFQLNNIVSKTSTTPPVIMKVVTQRTLSKLTNSPTRAPATTEKAPETPKVSDILSRLISDMPIPKHPKNFVVFAPVADGPTVMDKPNGRRFDGKIVVQDGDDLMAEESVYSEEISQEAPEQTAGFTRKRKSSRESSSHKSDETKSANTKHNFKVKNNRNPHALHDLSEIENQSQFLKRNPQNERVAIPSKLTNAIANRNGGNTQPISNANQHNNGYLKDLDIQRNFRHLELQKADPHQVYQGPRPSLEQNNLPNHVQPLHPLSNAAYQIPGGITNQNQIKGSNNFPNVPHSNIQQQQQPPHDLLRKASFQNKPHPGPVTNRQFFHKPPPTLGQKSLPPPNHPSPNNPNHNRHPPVPQPLPSPNHQQYPPHDYRPLPPPGQSQVYQPPPNFALNPSANSNPGPSSNSFINNNLQPPASSFSMDLSNNGPQYFAPPPQTFHTKTSYDRPSGKFSPGSSLTSYEKVALSTVENSKDGLHHHHHHHHHHEPVPSNSDPIGDVNLSDVPRTNDADRLGTISVGQGSPRGITVQIGGGGGGLSGLLPLGALGIAKNIVANLLPRPTLGLNSKVFLGVEVGRGGALSLLG</sequence>
<reference evidence="3" key="1">
    <citation type="submission" date="2020-08" db="EMBL/GenBank/DDBJ databases">
        <title>Multicomponent nature underlies the extraordinary mechanical properties of spider dragline silk.</title>
        <authorList>
            <person name="Kono N."/>
            <person name="Nakamura H."/>
            <person name="Mori M."/>
            <person name="Yoshida Y."/>
            <person name="Ohtoshi R."/>
            <person name="Malay A.D."/>
            <person name="Moran D.A.P."/>
            <person name="Tomita M."/>
            <person name="Numata K."/>
            <person name="Arakawa K."/>
        </authorList>
    </citation>
    <scope>NUCLEOTIDE SEQUENCE</scope>
</reference>
<name>A0A8X6QGC3_NEPPI</name>
<dbReference type="Proteomes" id="UP000887013">
    <property type="component" value="Unassembled WGS sequence"/>
</dbReference>
<dbReference type="OrthoDB" id="6429376at2759"/>
<feature type="region of interest" description="Disordered" evidence="1">
    <location>
        <begin position="224"/>
        <end position="272"/>
    </location>
</feature>
<keyword evidence="2" id="KW-0812">Transmembrane</keyword>
<evidence type="ECO:0000313" key="3">
    <source>
        <dbReference type="EMBL" id="GFU17633.1"/>
    </source>
</evidence>
<feature type="compositionally biased region" description="Pro residues" evidence="1">
    <location>
        <begin position="441"/>
        <end position="460"/>
    </location>
</feature>
<keyword evidence="4" id="KW-1185">Reference proteome</keyword>
<feature type="compositionally biased region" description="Basic and acidic residues" evidence="1">
    <location>
        <begin position="247"/>
        <end position="259"/>
    </location>
</feature>
<gene>
    <name evidence="3" type="primary">AVEN_164592_1</name>
    <name evidence="3" type="ORF">NPIL_382711</name>
</gene>
<feature type="region of interest" description="Disordered" evidence="1">
    <location>
        <begin position="310"/>
        <end position="329"/>
    </location>
</feature>
<feature type="region of interest" description="Disordered" evidence="1">
    <location>
        <begin position="1"/>
        <end position="45"/>
    </location>
</feature>
<keyword evidence="2" id="KW-1133">Transmembrane helix</keyword>
<evidence type="ECO:0000256" key="2">
    <source>
        <dbReference type="SAM" id="Phobius"/>
    </source>
</evidence>
<feature type="region of interest" description="Disordered" evidence="1">
    <location>
        <begin position="351"/>
        <end position="572"/>
    </location>
</feature>
<comment type="caution">
    <text evidence="3">The sequence shown here is derived from an EMBL/GenBank/DDBJ whole genome shotgun (WGS) entry which is preliminary data.</text>
</comment>
<organism evidence="3 4">
    <name type="scientific">Nephila pilipes</name>
    <name type="common">Giant wood spider</name>
    <name type="synonym">Nephila maculata</name>
    <dbReference type="NCBI Taxonomy" id="299642"/>
    <lineage>
        <taxon>Eukaryota</taxon>
        <taxon>Metazoa</taxon>
        <taxon>Ecdysozoa</taxon>
        <taxon>Arthropoda</taxon>
        <taxon>Chelicerata</taxon>
        <taxon>Arachnida</taxon>
        <taxon>Araneae</taxon>
        <taxon>Araneomorphae</taxon>
        <taxon>Entelegynae</taxon>
        <taxon>Araneoidea</taxon>
        <taxon>Nephilidae</taxon>
        <taxon>Nephila</taxon>
    </lineage>
</organism>
<feature type="compositionally biased region" description="Low complexity" evidence="1">
    <location>
        <begin position="508"/>
        <end position="526"/>
    </location>
</feature>